<dbReference type="GO" id="GO:0005737">
    <property type="term" value="C:cytoplasm"/>
    <property type="evidence" value="ECO:0007669"/>
    <property type="project" value="UniProtKB-SubCell"/>
</dbReference>
<keyword evidence="2" id="KW-0963">Cytoplasm</keyword>
<evidence type="ECO:0000313" key="7">
    <source>
        <dbReference type="EMBL" id="KAI6653608.1"/>
    </source>
</evidence>
<organism evidence="7 8">
    <name type="scientific">Oopsacas minuta</name>
    <dbReference type="NCBI Taxonomy" id="111878"/>
    <lineage>
        <taxon>Eukaryota</taxon>
        <taxon>Metazoa</taxon>
        <taxon>Porifera</taxon>
        <taxon>Hexactinellida</taxon>
        <taxon>Hexasterophora</taxon>
        <taxon>Lyssacinosida</taxon>
        <taxon>Leucopsacidae</taxon>
        <taxon>Oopsacas</taxon>
    </lineage>
</organism>
<dbReference type="InterPro" id="IPR000591">
    <property type="entry name" value="DEP_dom"/>
</dbReference>
<dbReference type="InterPro" id="IPR001611">
    <property type="entry name" value="Leu-rich_rpt"/>
</dbReference>
<dbReference type="Gene3D" id="1.10.10.10">
    <property type="entry name" value="Winged helix-like DNA-binding domain superfamily/Winged helix DNA-binding domain"/>
    <property type="match status" value="1"/>
</dbReference>
<feature type="domain" description="DEP" evidence="6">
    <location>
        <begin position="1121"/>
        <end position="1191"/>
    </location>
</feature>
<evidence type="ECO:0000256" key="4">
    <source>
        <dbReference type="ARBA" id="ARBA00022737"/>
    </source>
</evidence>
<dbReference type="Gene3D" id="3.80.10.10">
    <property type="entry name" value="Ribonuclease Inhibitor"/>
    <property type="match status" value="1"/>
</dbReference>
<feature type="compositionally biased region" description="Polar residues" evidence="5">
    <location>
        <begin position="459"/>
        <end position="468"/>
    </location>
</feature>
<dbReference type="PROSITE" id="PS51450">
    <property type="entry name" value="LRR"/>
    <property type="match status" value="1"/>
</dbReference>
<keyword evidence="3" id="KW-0433">Leucine-rich repeat</keyword>
<dbReference type="GO" id="GO:0016301">
    <property type="term" value="F:kinase activity"/>
    <property type="evidence" value="ECO:0007669"/>
    <property type="project" value="UniProtKB-KW"/>
</dbReference>
<dbReference type="CDD" id="cd04371">
    <property type="entry name" value="DEP"/>
    <property type="match status" value="1"/>
</dbReference>
<dbReference type="InterPro" id="IPR057676">
    <property type="entry name" value="PH_S11IP_C"/>
</dbReference>
<sequence>MSLRTRFKKKNDYPFSKTLLHELSELFFCEGYKLYSGQNSLSLTGQFLGQFLIYYDSYSTNQSQNLIRSSLRFNVKSAAKEMNYIRECFEKVQCLKLIVDVRYPFENPIQLFPFDKIKVLVIKKCPVNMIYGLKRLRRQLQTFVLNYSISLFDEVIADCGGDQAEPEEWMALDELDLSYNSIIEIKDSRLSLVHSITKLDLSHNQLSEERTDFRELDKLLQINLGYNFLKHIPFFHAHTMVSIHTLILRNNNLSALDGVETLRQLSVLDLGYNCLDLHMILDRLDALHFLQNLQLIGNPLSYHKRHRQLTLFKLSHAIDVETFILDDVTLSISETKEFLRNVQLNASYHSSLSSPSHLNFFSSSSSQSHSSSRGRRISSIRTIELDDTDSQRGSVIEDFRQIEIRDRLTAKGVLRTQMGPAWLSSQEESPQRITKPVHRSKHKQTHHTLPSPTKAILNEVTTSSSKPNSPIVKSKLKEGKDNSLPESQQSYQIEAFVDNYSPMLEYPDLVTKECQREDETSARTPVNVEEVSIHNSPHLIDEEQYLVYSYDTDDEESQREPFFISLSCNRLYELNYEGKSIQDYDMNCLESAVQSEKRPNSPTQNETRQILSLKFNYQRRDMRKREYIFEKAQNFELLIKKLQDIAIDNAKLNPLKSTYECLKCNSVYEKTQMLYSYPINEHSNDSSQSVINCPQCGSQQLTDDSKLSVKDRELVDSGTAFVRKMTPVEIRTSYLDNSIASPKTSLTSKELNRTKRVAISKKESSYFSENKVTKYRKKSIDEIQAPDDTFESDYEMVLRKKESAIDVLLTDNQSVLENAHRNFEADKLIDFSNVKSSEKVVGKGSFRRRDKQPYVQLSDSMIANDARGLTKTHIHTDDTTSNFRKPFTRPRVNTSPLEDLQENSSQSDSERRNSVLSHGSFIFPSRTSTGPEGIGLPFSFHDPSHIRHDFKLYIEVKLFENHSEEFFCQIRCTAVQTRIREEFECLLIISTQAAYICQVKGYEEQSPSEWLSKLARISLTNLFFIDIGLHAQTIQLEFNRVKNGSFVFVTRDTLRTKIFVASLSGYVAKLKNGNLQRVGNDLQTIPNFRASIIGNESGIFSEKFVLGLRFYEIIRYTSDLIKTHRFNKRTVHNTINGAKLVDFLIQRGEVSTIEEACIILQIYIDCKILNPVELSFEPFNPERNVYYRFFIDELDPQSSSINRSDIQMLNEIEELEVYCLLYQLEYKLSNPLPEKKTIGLAITEDNLYLINQNFQWPLPRLQPPPQLGIRWRQFELQDKRRLTDIEKIIINSISQNIVIVFSTESITDSPHYHEWNLCTESSRMAEQIVSTIKTTWEKQYNIELNILVTDKLDDNL</sequence>
<evidence type="ECO:0000313" key="8">
    <source>
        <dbReference type="Proteomes" id="UP001165289"/>
    </source>
</evidence>
<feature type="region of interest" description="Disordered" evidence="5">
    <location>
        <begin position="421"/>
        <end position="488"/>
    </location>
</feature>
<dbReference type="PANTHER" id="PTHR15454:SF69">
    <property type="entry name" value="SERINE_THREONINE-PROTEIN KINASE 11-INTERACTING PROTEIN"/>
    <property type="match status" value="1"/>
</dbReference>
<accession>A0AAV7JXC6</accession>
<proteinExistence type="predicted"/>
<feature type="compositionally biased region" description="Polar residues" evidence="5">
    <location>
        <begin position="423"/>
        <end position="432"/>
    </location>
</feature>
<dbReference type="InterPro" id="IPR032675">
    <property type="entry name" value="LRR_dom_sf"/>
</dbReference>
<dbReference type="Pfam" id="PF25624">
    <property type="entry name" value="PH_S11IP_C"/>
    <property type="match status" value="1"/>
</dbReference>
<dbReference type="InterPro" id="IPR057292">
    <property type="entry name" value="PH_S11IP"/>
</dbReference>
<feature type="region of interest" description="Disordered" evidence="5">
    <location>
        <begin position="869"/>
        <end position="912"/>
    </location>
</feature>
<feature type="compositionally biased region" description="Basic residues" evidence="5">
    <location>
        <begin position="435"/>
        <end position="446"/>
    </location>
</feature>
<dbReference type="Proteomes" id="UP001165289">
    <property type="component" value="Unassembled WGS sequence"/>
</dbReference>
<dbReference type="SUPFAM" id="SSF52075">
    <property type="entry name" value="Outer arm dynein light chain 1"/>
    <property type="match status" value="1"/>
</dbReference>
<feature type="compositionally biased region" description="Polar residues" evidence="5">
    <location>
        <begin position="891"/>
        <end position="907"/>
    </location>
</feature>
<dbReference type="PROSITE" id="PS50186">
    <property type="entry name" value="DEP"/>
    <property type="match status" value="1"/>
</dbReference>
<dbReference type="Pfam" id="PF25357">
    <property type="entry name" value="PH_S11IP"/>
    <property type="match status" value="1"/>
</dbReference>
<dbReference type="PANTHER" id="PTHR15454">
    <property type="entry name" value="NISCHARIN RELATED"/>
    <property type="match status" value="1"/>
</dbReference>
<dbReference type="InterPro" id="IPR036388">
    <property type="entry name" value="WH-like_DNA-bd_sf"/>
</dbReference>
<dbReference type="EMBL" id="JAKMXF010000266">
    <property type="protein sequence ID" value="KAI6653608.1"/>
    <property type="molecule type" value="Genomic_DNA"/>
</dbReference>
<evidence type="ECO:0000256" key="3">
    <source>
        <dbReference type="ARBA" id="ARBA00022614"/>
    </source>
</evidence>
<comment type="caution">
    <text evidence="7">The sequence shown here is derived from an EMBL/GenBank/DDBJ whole genome shotgun (WGS) entry which is preliminary data.</text>
</comment>
<evidence type="ECO:0000256" key="1">
    <source>
        <dbReference type="ARBA" id="ARBA00004496"/>
    </source>
</evidence>
<protein>
    <submittedName>
        <fullName evidence="7">Serine/threonine-protein kinase 11-interacting protein</fullName>
    </submittedName>
</protein>
<evidence type="ECO:0000259" key="6">
    <source>
        <dbReference type="PROSITE" id="PS50186"/>
    </source>
</evidence>
<dbReference type="SUPFAM" id="SSF46785">
    <property type="entry name" value="Winged helix' DNA-binding domain"/>
    <property type="match status" value="1"/>
</dbReference>
<keyword evidence="7" id="KW-0418">Kinase</keyword>
<name>A0AAV7JXC6_9METZ</name>
<evidence type="ECO:0000256" key="5">
    <source>
        <dbReference type="SAM" id="MobiDB-lite"/>
    </source>
</evidence>
<keyword evidence="7" id="KW-0808">Transferase</keyword>
<dbReference type="GO" id="GO:0008104">
    <property type="term" value="P:intracellular protein localization"/>
    <property type="evidence" value="ECO:0007669"/>
    <property type="project" value="TreeGrafter"/>
</dbReference>
<dbReference type="GO" id="GO:0035556">
    <property type="term" value="P:intracellular signal transduction"/>
    <property type="evidence" value="ECO:0007669"/>
    <property type="project" value="InterPro"/>
</dbReference>
<dbReference type="InterPro" id="IPR036390">
    <property type="entry name" value="WH_DNA-bd_sf"/>
</dbReference>
<dbReference type="InterPro" id="IPR057288">
    <property type="entry name" value="PH_PLEKHM2"/>
</dbReference>
<comment type="subcellular location">
    <subcellularLocation>
        <location evidence="1">Cytoplasm</location>
    </subcellularLocation>
</comment>
<reference evidence="7 8" key="1">
    <citation type="journal article" date="2023" name="BMC Biol.">
        <title>The compact genome of the sponge Oopsacas minuta (Hexactinellida) is lacking key metazoan core genes.</title>
        <authorList>
            <person name="Santini S."/>
            <person name="Schenkelaars Q."/>
            <person name="Jourda C."/>
            <person name="Duchesne M."/>
            <person name="Belahbib H."/>
            <person name="Rocher C."/>
            <person name="Selva M."/>
            <person name="Riesgo A."/>
            <person name="Vervoort M."/>
            <person name="Leys S.P."/>
            <person name="Kodjabachian L."/>
            <person name="Le Bivic A."/>
            <person name="Borchiellini C."/>
            <person name="Claverie J.M."/>
            <person name="Renard E."/>
        </authorList>
    </citation>
    <scope>NUCLEOTIDE SEQUENCE [LARGE SCALE GENOMIC DNA]</scope>
    <source>
        <strain evidence="7">SPO-2</strain>
    </source>
</reference>
<keyword evidence="8" id="KW-1185">Reference proteome</keyword>
<gene>
    <name evidence="7" type="ORF">LOD99_3503</name>
</gene>
<keyword evidence="4" id="KW-0677">Repeat</keyword>
<evidence type="ECO:0000256" key="2">
    <source>
        <dbReference type="ARBA" id="ARBA00022490"/>
    </source>
</evidence>
<dbReference type="Pfam" id="PF00610">
    <property type="entry name" value="DEP"/>
    <property type="match status" value="1"/>
</dbReference>
<dbReference type="Pfam" id="PF23142">
    <property type="entry name" value="PH_PLEKHM2"/>
    <property type="match status" value="1"/>
</dbReference>